<keyword evidence="2" id="KW-1185">Reference proteome</keyword>
<proteinExistence type="predicted"/>
<accession>A0ABN0RL67</accession>
<sequence>MNKNLIIGILVSFVLISCDCWVTIDGKVIDSKSKEPIEKVFFEFKNIKCTEIVRATAQNVETNCVFATDSTGIFFMNSDSYGLCPDNPVKIKIRKVGYKTKEMELNQGHLISDLIVELEKE</sequence>
<evidence type="ECO:0008006" key="3">
    <source>
        <dbReference type="Google" id="ProtNLM"/>
    </source>
</evidence>
<dbReference type="EMBL" id="ARZX01000021">
    <property type="protein sequence ID" value="EWH12566.1"/>
    <property type="molecule type" value="Genomic_DNA"/>
</dbReference>
<evidence type="ECO:0000313" key="2">
    <source>
        <dbReference type="Proteomes" id="UP000019275"/>
    </source>
</evidence>
<organism evidence="1 2">
    <name type="scientific">Cellulophaga geojensis KL-A</name>
    <dbReference type="NCBI Taxonomy" id="1328323"/>
    <lineage>
        <taxon>Bacteria</taxon>
        <taxon>Pseudomonadati</taxon>
        <taxon>Bacteroidota</taxon>
        <taxon>Flavobacteriia</taxon>
        <taxon>Flavobacteriales</taxon>
        <taxon>Flavobacteriaceae</taxon>
        <taxon>Cellulophaga</taxon>
    </lineage>
</organism>
<gene>
    <name evidence="1" type="ORF">KLA_14313</name>
</gene>
<dbReference type="Proteomes" id="UP000019275">
    <property type="component" value="Unassembled WGS sequence"/>
</dbReference>
<evidence type="ECO:0000313" key="1">
    <source>
        <dbReference type="EMBL" id="EWH12566.1"/>
    </source>
</evidence>
<dbReference type="PROSITE" id="PS51257">
    <property type="entry name" value="PROKAR_LIPOPROTEIN"/>
    <property type="match status" value="1"/>
</dbReference>
<comment type="caution">
    <text evidence="1">The sequence shown here is derived from an EMBL/GenBank/DDBJ whole genome shotgun (WGS) entry which is preliminary data.</text>
</comment>
<name>A0ABN0RL67_9FLAO</name>
<dbReference type="RefSeq" id="WP_034646509.1">
    <property type="nucleotide sequence ID" value="NZ_ARZX01000021.1"/>
</dbReference>
<protein>
    <recommendedName>
        <fullName evidence="3">Lipoprotein</fullName>
    </recommendedName>
</protein>
<reference evidence="1 2" key="1">
    <citation type="journal article" date="2014" name="Genome Announc.">
        <title>Draft Genome Sequence of the Carrageenan-Degrading Bacterium Cellulophaga sp. Strain KL-A, Isolated from Decaying Marine Algae.</title>
        <authorList>
            <person name="Shan D."/>
            <person name="Ying J."/>
            <person name="Li X."/>
            <person name="Gao Z."/>
            <person name="Wei G."/>
            <person name="Shao Z."/>
        </authorList>
    </citation>
    <scope>NUCLEOTIDE SEQUENCE [LARGE SCALE GENOMIC DNA]</scope>
    <source>
        <strain evidence="1 2">KL-A</strain>
    </source>
</reference>